<evidence type="ECO:0000313" key="2">
    <source>
        <dbReference type="Proteomes" id="UP000886856"/>
    </source>
</evidence>
<comment type="caution">
    <text evidence="1">The sequence shown here is derived from an EMBL/GenBank/DDBJ whole genome shotgun (WGS) entry which is preliminary data.</text>
</comment>
<gene>
    <name evidence="1" type="ORF">H9948_03610</name>
</gene>
<protein>
    <submittedName>
        <fullName evidence="1">Uncharacterized protein</fullName>
    </submittedName>
</protein>
<accession>A0A9D2HYD6</accession>
<proteinExistence type="predicted"/>
<name>A0A9D2HYD6_9LACT</name>
<reference evidence="1" key="2">
    <citation type="submission" date="2021-04" db="EMBL/GenBank/DDBJ databases">
        <authorList>
            <person name="Gilroy R."/>
        </authorList>
    </citation>
    <scope>NUCLEOTIDE SEQUENCE</scope>
    <source>
        <strain evidence="1">CHK171-505</strain>
    </source>
</reference>
<dbReference type="Proteomes" id="UP000886856">
    <property type="component" value="Unassembled WGS sequence"/>
</dbReference>
<dbReference type="InterPro" id="IPR012334">
    <property type="entry name" value="Pectin_lyas_fold"/>
</dbReference>
<dbReference type="Gene3D" id="2.160.20.10">
    <property type="entry name" value="Single-stranded right-handed beta-helix, Pectin lyase-like"/>
    <property type="match status" value="1"/>
</dbReference>
<dbReference type="EMBL" id="DWYW01000076">
    <property type="protein sequence ID" value="HJA89856.1"/>
    <property type="molecule type" value="Genomic_DNA"/>
</dbReference>
<dbReference type="AlphaFoldDB" id="A0A9D2HYD6"/>
<evidence type="ECO:0000313" key="1">
    <source>
        <dbReference type="EMBL" id="HJA89856.1"/>
    </source>
</evidence>
<sequence>MDDVLDDSICYLHPVGLGSYNKHPNAILPVATDGNLYLNDALASLHEADAIVFENNRFDTTTNTTTGAVKITVKDTECLSRTCVELVSADLLGKTYHADMAYEKAD</sequence>
<organism evidence="1 2">
    <name type="scientific">Candidatus Jeotgalibaca merdavium</name>
    <dbReference type="NCBI Taxonomy" id="2838627"/>
    <lineage>
        <taxon>Bacteria</taxon>
        <taxon>Bacillati</taxon>
        <taxon>Bacillota</taxon>
        <taxon>Bacilli</taxon>
        <taxon>Lactobacillales</taxon>
        <taxon>Carnobacteriaceae</taxon>
        <taxon>Jeotgalibaca</taxon>
    </lineage>
</organism>
<reference evidence="1" key="1">
    <citation type="journal article" date="2021" name="PeerJ">
        <title>Extensive microbial diversity within the chicken gut microbiome revealed by metagenomics and culture.</title>
        <authorList>
            <person name="Gilroy R."/>
            <person name="Ravi A."/>
            <person name="Getino M."/>
            <person name="Pursley I."/>
            <person name="Horton D.L."/>
            <person name="Alikhan N.F."/>
            <person name="Baker D."/>
            <person name="Gharbi K."/>
            <person name="Hall N."/>
            <person name="Watson M."/>
            <person name="Adriaenssens E.M."/>
            <person name="Foster-Nyarko E."/>
            <person name="Jarju S."/>
            <person name="Secka A."/>
            <person name="Antonio M."/>
            <person name="Oren A."/>
            <person name="Chaudhuri R.R."/>
            <person name="La Ragione R."/>
            <person name="Hildebrand F."/>
            <person name="Pallen M.J."/>
        </authorList>
    </citation>
    <scope>NUCLEOTIDE SEQUENCE</scope>
    <source>
        <strain evidence="1">CHK171-505</strain>
    </source>
</reference>